<reference evidence="1" key="1">
    <citation type="submission" date="2018-05" db="EMBL/GenBank/DDBJ databases">
        <authorList>
            <person name="Lanie J.A."/>
            <person name="Ng W.-L."/>
            <person name="Kazmierczak K.M."/>
            <person name="Andrzejewski T.M."/>
            <person name="Davidsen T.M."/>
            <person name="Wayne K.J."/>
            <person name="Tettelin H."/>
            <person name="Glass J.I."/>
            <person name="Rusch D."/>
            <person name="Podicherti R."/>
            <person name="Tsui H.-C.T."/>
            <person name="Winkler M.E."/>
        </authorList>
    </citation>
    <scope>NUCLEOTIDE SEQUENCE</scope>
</reference>
<dbReference type="Gene3D" id="3.40.50.720">
    <property type="entry name" value="NAD(P)-binding Rossmann-like Domain"/>
    <property type="match status" value="1"/>
</dbReference>
<name>A0A383AHT7_9ZZZZ</name>
<proteinExistence type="predicted"/>
<dbReference type="EMBL" id="UINC01192138">
    <property type="protein sequence ID" value="SVE07130.1"/>
    <property type="molecule type" value="Genomic_DNA"/>
</dbReference>
<feature type="non-terminal residue" evidence="1">
    <location>
        <position position="54"/>
    </location>
</feature>
<organism evidence="1">
    <name type="scientific">marine metagenome</name>
    <dbReference type="NCBI Taxonomy" id="408172"/>
    <lineage>
        <taxon>unclassified sequences</taxon>
        <taxon>metagenomes</taxon>
        <taxon>ecological metagenomes</taxon>
    </lineage>
</organism>
<evidence type="ECO:0000313" key="1">
    <source>
        <dbReference type="EMBL" id="SVE07130.1"/>
    </source>
</evidence>
<accession>A0A383AHT7</accession>
<dbReference type="AlphaFoldDB" id="A0A383AHT7"/>
<gene>
    <name evidence="1" type="ORF">METZ01_LOCUS459984</name>
</gene>
<sequence>MGHRFVDELGGEHKITTVVRSEAAARRLQGLPAKCVVLDLDDHDALVEVASECE</sequence>
<protein>
    <submittedName>
        <fullName evidence="1">Uncharacterized protein</fullName>
    </submittedName>
</protein>